<proteinExistence type="predicted"/>
<dbReference type="Proteomes" id="UP000814140">
    <property type="component" value="Unassembled WGS sequence"/>
</dbReference>
<evidence type="ECO:0000313" key="2">
    <source>
        <dbReference type="Proteomes" id="UP000814140"/>
    </source>
</evidence>
<name>A0ACB8STT7_9AGAM</name>
<reference evidence="1" key="2">
    <citation type="journal article" date="2022" name="New Phytol.">
        <title>Evolutionary transition to the ectomycorrhizal habit in the genomes of a hyperdiverse lineage of mushroom-forming fungi.</title>
        <authorList>
            <person name="Looney B."/>
            <person name="Miyauchi S."/>
            <person name="Morin E."/>
            <person name="Drula E."/>
            <person name="Courty P.E."/>
            <person name="Kohler A."/>
            <person name="Kuo A."/>
            <person name="LaButti K."/>
            <person name="Pangilinan J."/>
            <person name="Lipzen A."/>
            <person name="Riley R."/>
            <person name="Andreopoulos W."/>
            <person name="He G."/>
            <person name="Johnson J."/>
            <person name="Nolan M."/>
            <person name="Tritt A."/>
            <person name="Barry K.W."/>
            <person name="Grigoriev I.V."/>
            <person name="Nagy L.G."/>
            <person name="Hibbett D."/>
            <person name="Henrissat B."/>
            <person name="Matheny P.B."/>
            <person name="Labbe J."/>
            <person name="Martin F.M."/>
        </authorList>
    </citation>
    <scope>NUCLEOTIDE SEQUENCE</scope>
    <source>
        <strain evidence="1">HHB10654</strain>
    </source>
</reference>
<organism evidence="1 2">
    <name type="scientific">Artomyces pyxidatus</name>
    <dbReference type="NCBI Taxonomy" id="48021"/>
    <lineage>
        <taxon>Eukaryota</taxon>
        <taxon>Fungi</taxon>
        <taxon>Dikarya</taxon>
        <taxon>Basidiomycota</taxon>
        <taxon>Agaricomycotina</taxon>
        <taxon>Agaricomycetes</taxon>
        <taxon>Russulales</taxon>
        <taxon>Auriscalpiaceae</taxon>
        <taxon>Artomyces</taxon>
    </lineage>
</organism>
<reference evidence="1" key="1">
    <citation type="submission" date="2021-03" db="EMBL/GenBank/DDBJ databases">
        <authorList>
            <consortium name="DOE Joint Genome Institute"/>
            <person name="Ahrendt S."/>
            <person name="Looney B.P."/>
            <person name="Miyauchi S."/>
            <person name="Morin E."/>
            <person name="Drula E."/>
            <person name="Courty P.E."/>
            <person name="Chicoki N."/>
            <person name="Fauchery L."/>
            <person name="Kohler A."/>
            <person name="Kuo A."/>
            <person name="Labutti K."/>
            <person name="Pangilinan J."/>
            <person name="Lipzen A."/>
            <person name="Riley R."/>
            <person name="Andreopoulos W."/>
            <person name="He G."/>
            <person name="Johnson J."/>
            <person name="Barry K.W."/>
            <person name="Grigoriev I.V."/>
            <person name="Nagy L."/>
            <person name="Hibbett D."/>
            <person name="Henrissat B."/>
            <person name="Matheny P.B."/>
            <person name="Labbe J."/>
            <person name="Martin F."/>
        </authorList>
    </citation>
    <scope>NUCLEOTIDE SEQUENCE</scope>
    <source>
        <strain evidence="1">HHB10654</strain>
    </source>
</reference>
<dbReference type="EMBL" id="MU277229">
    <property type="protein sequence ID" value="KAI0059136.1"/>
    <property type="molecule type" value="Genomic_DNA"/>
</dbReference>
<comment type="caution">
    <text evidence="1">The sequence shown here is derived from an EMBL/GenBank/DDBJ whole genome shotgun (WGS) entry which is preliminary data.</text>
</comment>
<accession>A0ACB8STT7</accession>
<evidence type="ECO:0000313" key="1">
    <source>
        <dbReference type="EMBL" id="KAI0059136.1"/>
    </source>
</evidence>
<keyword evidence="2" id="KW-1185">Reference proteome</keyword>
<sequence length="1463" mass="164422">MTVATVPTTLTPRSYQEEIFSKAQQGNVIAALDTGSGKTYISTLLIKWIASQDAARGKLIVFLVPKVALVEQQGDFISKHTPLRVRQFHGGTAVNIMDRSKWKDQLEKSDVLVMTAQIFLNILTHSYCTLKNVSLIIMDECHHTRKNHPYNGVMKEYFQLSGQDRPKIFGMTASPTWSTKRPEEALATLEKNLDAKVITVKQHAEELHYHSPKPIEVVRAFPPPPEAFLEYPVPSIWSRFDRSKIPITIDIPWDSLLVRYDVTKHNLGPFAAELFLHSDLQARVVQLMQASNENEMEILRMQYLSVSEEGMMDTAKKIAPEILDLHEILLEYQPFLDFHHEKEDLPGPWAFNMDWCTPKVRVLIEILIAHHTPQFQGIIFVEQRHIASCLAQVISRIPQLKGMIKCASFVGHGSDDSGTGGGMRNSRQRDIVKDFRDRKINLLIATPVAEEGFDFPACDLVVRFDSLQHMVGYVQSRGRARHKDSTFVIMVQEGNALDMLRYKAFIDSEPEIKQLYHSLLNDRPGDNEDDDSDEVCATDLAARERFVVPSTGAVLSYNTAIGLLGHLCALIPSDPFTPSLQPRYTGDFTSTLHLPTALPLPREHLVYVGPTKGSKKEAKRAVAFLAVKALYVLNVFDDYLLPTRSAKDHEDVDGRPVEDVSNVPAMMDVVVRDPWTLGPRMWSHPVSVDGRRIAALVTGTPLRPVELSWNGKTLRTHVGEVIEFDEDEERRQRALLQDYTDLGLWWCVSSRPRADPLSCYLIPTYADSCQPNFDGMERLLEQPHGSYDWTAINESHYDHVLIMNNKEHGRPYLIHRIRRDLSPMSKPPAGSREDGFPTFRDYYLQKYTRRGVVPEIPFDGCLVEAYHFARQTSAAYHLPHTEGADVNMNAVDDRPFFLPFAFCRWFSMPEDMFRLYHFLPRILHRVSDVWRARGARADLGLPPIQDNLFIEAFTLPGAGAGYNNQRLETLGDAVLKLGASVHLFNKFPHRHEGQLDALRRQCISNRTLLARAKENGLEHHLTGEKQNIKTWRFIVSEGSPCLDGSRTDRRVHRRMARRSLQDCMEAILGASYLTGGLSMALQTGTALGLNLGGTVPWSLRYSRPPHSSSVPALFLDLQKKLGYEFHRSEILLESMTHPSFPSNSASYQRLEFMGDAVIDLVVMTYLYNKYPRATSGQLSCARARAVCAPVLASVAIRRLGLHNLILMNNTELSMAISKYVPILETTSTQDIVMQSWAHDPPKAISDVMESLVAAILVDSAYNLDKTAAIVETIMEEILEVLSPDMRPDPVSELMVWTARSGCRRICLQKSRSRAESKQNDTVCVVVHGVTVAGPVTASNLPVARAFASERARVVLQDVTSDRALGRLCDCGTPPSPAPLTLVNDLDDIISDDIEIGFATLAQRMLEELVDPANPDEQEAKDDSDDEGGSSGEESNENWISAEESDDDWMSIELDYPDEGSLDT</sequence>
<keyword evidence="1" id="KW-0378">Hydrolase</keyword>
<gene>
    <name evidence="1" type="ORF">BV25DRAFT_1829468</name>
</gene>
<protein>
    <submittedName>
        <fullName evidence="1">P-loop containing nucleoside triphosphate hydrolase protein</fullName>
    </submittedName>
</protein>